<dbReference type="AlphaFoldDB" id="A0A9N9L3G8"/>
<keyword evidence="2" id="KW-1185">Reference proteome</keyword>
<organism evidence="1 2">
    <name type="scientific">Hymenoscyphus fraxineus</name>
    <dbReference type="NCBI Taxonomy" id="746836"/>
    <lineage>
        <taxon>Eukaryota</taxon>
        <taxon>Fungi</taxon>
        <taxon>Dikarya</taxon>
        <taxon>Ascomycota</taxon>
        <taxon>Pezizomycotina</taxon>
        <taxon>Leotiomycetes</taxon>
        <taxon>Helotiales</taxon>
        <taxon>Helotiaceae</taxon>
        <taxon>Hymenoscyphus</taxon>
    </lineage>
</organism>
<accession>A0A9N9L3G8</accession>
<sequence length="117" mass="13383">MTHYLQTYDVERFLTLLHERNPVSILNVALKPDTKYVLRNGRFTWSHNKEKVQVNIEVDVTCGSWIFLWPTAPGEDAMSRVHRNGLRVSGSNVNLSVKSGDEVKIGDATVVFEVKRR</sequence>
<reference evidence="1" key="1">
    <citation type="submission" date="2021-07" db="EMBL/GenBank/DDBJ databases">
        <authorList>
            <person name="Durling M."/>
        </authorList>
    </citation>
    <scope>NUCLEOTIDE SEQUENCE</scope>
</reference>
<name>A0A9N9L3G8_9HELO</name>
<dbReference type="EMBL" id="CAJVRL010000070">
    <property type="protein sequence ID" value="CAG8956322.1"/>
    <property type="molecule type" value="Genomic_DNA"/>
</dbReference>
<proteinExistence type="predicted"/>
<evidence type="ECO:0000313" key="1">
    <source>
        <dbReference type="EMBL" id="CAG8956322.1"/>
    </source>
</evidence>
<dbReference type="Proteomes" id="UP000696280">
    <property type="component" value="Unassembled WGS sequence"/>
</dbReference>
<comment type="caution">
    <text evidence="1">The sequence shown here is derived from an EMBL/GenBank/DDBJ whole genome shotgun (WGS) entry which is preliminary data.</text>
</comment>
<dbReference type="OrthoDB" id="10290577at2759"/>
<evidence type="ECO:0000313" key="2">
    <source>
        <dbReference type="Proteomes" id="UP000696280"/>
    </source>
</evidence>
<gene>
    <name evidence="1" type="ORF">HYFRA_00003702</name>
</gene>
<protein>
    <submittedName>
        <fullName evidence="1">Uncharacterized protein</fullName>
    </submittedName>
</protein>